<reference evidence="1" key="1">
    <citation type="submission" date="2022-06" db="EMBL/GenBank/DDBJ databases">
        <title>Amycolatopsis iheyaensis sp. nov., a new species of the genus Amycolatopsis isolated from soil in Iheya island, Japan.</title>
        <authorList>
            <person name="Ngamcharungchit C."/>
            <person name="Kanto H."/>
            <person name="Take A."/>
            <person name="Intra B."/>
            <person name="Matsumoto A."/>
            <person name="Panbangred W."/>
            <person name="Inahashi Y."/>
        </authorList>
    </citation>
    <scope>NUCLEOTIDE SEQUENCE</scope>
    <source>
        <strain evidence="1">OK19-0408</strain>
    </source>
</reference>
<sequence>MASASTRRTSSPWTCRTRPTTWFTTRAACTTSRRTGDANSGTELPDAQLYRDGSLHGGLAYTPDELRRLFDGYTEVELRPMRETPGRYGVPFLLAGLFRKE</sequence>
<comment type="caution">
    <text evidence="1">The sequence shown here is derived from an EMBL/GenBank/DDBJ whole genome shotgun (WGS) entry which is preliminary data.</text>
</comment>
<protein>
    <recommendedName>
        <fullName evidence="3">SAM-dependent methyltransferase</fullName>
    </recommendedName>
</protein>
<evidence type="ECO:0008006" key="3">
    <source>
        <dbReference type="Google" id="ProtNLM"/>
    </source>
</evidence>
<name>A0A9X2NDA7_9PSEU</name>
<organism evidence="1 2">
    <name type="scientific">Amycolatopsis iheyensis</name>
    <dbReference type="NCBI Taxonomy" id="2945988"/>
    <lineage>
        <taxon>Bacteria</taxon>
        <taxon>Bacillati</taxon>
        <taxon>Actinomycetota</taxon>
        <taxon>Actinomycetes</taxon>
        <taxon>Pseudonocardiales</taxon>
        <taxon>Pseudonocardiaceae</taxon>
        <taxon>Amycolatopsis</taxon>
    </lineage>
</organism>
<dbReference type="EMBL" id="JAMXQV010000012">
    <property type="protein sequence ID" value="MCR6485593.1"/>
    <property type="molecule type" value="Genomic_DNA"/>
</dbReference>
<accession>A0A9X2NDA7</accession>
<keyword evidence="2" id="KW-1185">Reference proteome</keyword>
<dbReference type="AlphaFoldDB" id="A0A9X2NDA7"/>
<dbReference type="Proteomes" id="UP001144096">
    <property type="component" value="Unassembled WGS sequence"/>
</dbReference>
<evidence type="ECO:0000313" key="1">
    <source>
        <dbReference type="EMBL" id="MCR6485593.1"/>
    </source>
</evidence>
<proteinExistence type="predicted"/>
<dbReference type="RefSeq" id="WP_257922448.1">
    <property type="nucleotide sequence ID" value="NZ_JAMXQV010000012.1"/>
</dbReference>
<evidence type="ECO:0000313" key="2">
    <source>
        <dbReference type="Proteomes" id="UP001144096"/>
    </source>
</evidence>
<gene>
    <name evidence="1" type="ORF">M8542_22460</name>
</gene>